<organism evidence="2 3">
    <name type="scientific">Letharia columbiana</name>
    <dbReference type="NCBI Taxonomy" id="112416"/>
    <lineage>
        <taxon>Eukaryota</taxon>
        <taxon>Fungi</taxon>
        <taxon>Dikarya</taxon>
        <taxon>Ascomycota</taxon>
        <taxon>Pezizomycotina</taxon>
        <taxon>Lecanoromycetes</taxon>
        <taxon>OSLEUM clade</taxon>
        <taxon>Lecanoromycetidae</taxon>
        <taxon>Lecanorales</taxon>
        <taxon>Lecanorineae</taxon>
        <taxon>Parmeliaceae</taxon>
        <taxon>Letharia</taxon>
    </lineage>
</organism>
<feature type="region of interest" description="Disordered" evidence="1">
    <location>
        <begin position="32"/>
        <end position="58"/>
    </location>
</feature>
<name>A0A8H6FP12_9LECA</name>
<dbReference type="EMBL" id="JACCJC010000051">
    <property type="protein sequence ID" value="KAF6232062.1"/>
    <property type="molecule type" value="Genomic_DNA"/>
</dbReference>
<comment type="caution">
    <text evidence="2">The sequence shown here is derived from an EMBL/GenBank/DDBJ whole genome shotgun (WGS) entry which is preliminary data.</text>
</comment>
<dbReference type="InterPro" id="IPR023143">
    <property type="entry name" value="Cyclopro_synthase-like_dom_sf"/>
</dbReference>
<dbReference type="Gene3D" id="1.10.287.840">
    <property type="entry name" value="Mycolic acid cyclopropane synthase domain like"/>
    <property type="match status" value="1"/>
</dbReference>
<dbReference type="RefSeq" id="XP_037161492.1">
    <property type="nucleotide sequence ID" value="XM_037311545.1"/>
</dbReference>
<dbReference type="Proteomes" id="UP000578531">
    <property type="component" value="Unassembled WGS sequence"/>
</dbReference>
<evidence type="ECO:0000313" key="3">
    <source>
        <dbReference type="Proteomes" id="UP000578531"/>
    </source>
</evidence>
<reference evidence="2 3" key="1">
    <citation type="journal article" date="2020" name="Genomics">
        <title>Complete, high-quality genomes from long-read metagenomic sequencing of two wolf lichen thalli reveals enigmatic genome architecture.</title>
        <authorList>
            <person name="McKenzie S.K."/>
            <person name="Walston R.F."/>
            <person name="Allen J.L."/>
        </authorList>
    </citation>
    <scope>NUCLEOTIDE SEQUENCE [LARGE SCALE GENOMIC DNA]</scope>
    <source>
        <strain evidence="2">WasteWater2</strain>
    </source>
</reference>
<proteinExistence type="predicted"/>
<evidence type="ECO:0000313" key="2">
    <source>
        <dbReference type="EMBL" id="KAF6232062.1"/>
    </source>
</evidence>
<dbReference type="CDD" id="cd02440">
    <property type="entry name" value="AdoMet_MTases"/>
    <property type="match status" value="1"/>
</dbReference>
<evidence type="ECO:0000256" key="1">
    <source>
        <dbReference type="SAM" id="MobiDB-lite"/>
    </source>
</evidence>
<gene>
    <name evidence="2" type="ORF">HO173_009656</name>
</gene>
<protein>
    <submittedName>
        <fullName evidence="2">Uncharacterized protein</fullName>
    </submittedName>
</protein>
<sequence length="144" mass="15811">MRVGTMAAAPAQLLPRRQRDAPWLRDSNAETTMDVSADHTVDRDTPSFSSFSSHARSGAATARTYYDSHDADTFYRTIWGSSTIKIGLYDSPNDPIHAVFTRTIERMAALLAPITSATRILDLGSGYGGAARYLARTYGCKVCW</sequence>
<dbReference type="InterPro" id="IPR029063">
    <property type="entry name" value="SAM-dependent_MTases_sf"/>
</dbReference>
<accession>A0A8H6FP12</accession>
<dbReference type="SUPFAM" id="SSF53335">
    <property type="entry name" value="S-adenosyl-L-methionine-dependent methyltransferases"/>
    <property type="match status" value="1"/>
</dbReference>
<keyword evidence="3" id="KW-1185">Reference proteome</keyword>
<dbReference type="AlphaFoldDB" id="A0A8H6FP12"/>
<dbReference type="OrthoDB" id="506498at2759"/>
<dbReference type="GeneID" id="59291306"/>
<feature type="compositionally biased region" description="Basic and acidic residues" evidence="1">
    <location>
        <begin position="36"/>
        <end position="45"/>
    </location>
</feature>